<dbReference type="PANTHER" id="PTHR21581:SF6">
    <property type="entry name" value="TRAFFICKING PROTEIN PARTICLE COMPLEX SUBUNIT 12"/>
    <property type="match status" value="1"/>
</dbReference>
<dbReference type="InterPro" id="IPR001967">
    <property type="entry name" value="Peptidase_S11_N"/>
</dbReference>
<dbReference type="GO" id="GO:0006508">
    <property type="term" value="P:proteolysis"/>
    <property type="evidence" value="ECO:0007669"/>
    <property type="project" value="InterPro"/>
</dbReference>
<feature type="domain" description="Peptidase S11 D-alanyl-D-alanine carboxypeptidase A N-terminal" evidence="10">
    <location>
        <begin position="109"/>
        <end position="334"/>
    </location>
</feature>
<dbReference type="Gene3D" id="3.40.710.10">
    <property type="entry name" value="DD-peptidase/beta-lactamase superfamily"/>
    <property type="match status" value="1"/>
</dbReference>
<feature type="binding site" evidence="8">
    <location>
        <position position="303"/>
    </location>
    <ligand>
        <name>substrate</name>
    </ligand>
</feature>
<dbReference type="PRINTS" id="PR00725">
    <property type="entry name" value="DADACBPTASE1"/>
</dbReference>
<evidence type="ECO:0000313" key="12">
    <source>
        <dbReference type="Proteomes" id="UP000230869"/>
    </source>
</evidence>
<comment type="caution">
    <text evidence="11">The sequence shown here is derived from an EMBL/GenBank/DDBJ whole genome shotgun (WGS) entry which is preliminary data.</text>
</comment>
<evidence type="ECO:0000256" key="9">
    <source>
        <dbReference type="RuleBase" id="RU004016"/>
    </source>
</evidence>
<reference evidence="11 12" key="1">
    <citation type="submission" date="2017-09" db="EMBL/GenBank/DDBJ databases">
        <title>Depth-based differentiation of microbial function through sediment-hosted aquifers and enrichment of novel symbionts in the deep terrestrial subsurface.</title>
        <authorList>
            <person name="Probst A.J."/>
            <person name="Ladd B."/>
            <person name="Jarett J.K."/>
            <person name="Geller-Mcgrath D.E."/>
            <person name="Sieber C.M."/>
            <person name="Emerson J.B."/>
            <person name="Anantharaman K."/>
            <person name="Thomas B.C."/>
            <person name="Malmstrom R."/>
            <person name="Stieglmeier M."/>
            <person name="Klingl A."/>
            <person name="Woyke T."/>
            <person name="Ryan C.M."/>
            <person name="Banfield J.F."/>
        </authorList>
    </citation>
    <scope>NUCLEOTIDE SEQUENCE [LARGE SCALE GENOMIC DNA]</scope>
    <source>
        <strain evidence="11">CG11_big_fil_rev_8_21_14_0_20_39_10</strain>
    </source>
</reference>
<keyword evidence="5" id="KW-0573">Peptidoglycan synthesis</keyword>
<protein>
    <recommendedName>
        <fullName evidence="10">Peptidase S11 D-alanyl-D-alanine carboxypeptidase A N-terminal domain-containing protein</fullName>
    </recommendedName>
</protein>
<dbReference type="GO" id="GO:0008360">
    <property type="term" value="P:regulation of cell shape"/>
    <property type="evidence" value="ECO:0007669"/>
    <property type="project" value="UniProtKB-KW"/>
</dbReference>
<evidence type="ECO:0000256" key="5">
    <source>
        <dbReference type="ARBA" id="ARBA00022984"/>
    </source>
</evidence>
<evidence type="ECO:0000256" key="2">
    <source>
        <dbReference type="ARBA" id="ARBA00022729"/>
    </source>
</evidence>
<keyword evidence="2" id="KW-0732">Signal</keyword>
<name>A0A2M6K9L4_9BACT</name>
<feature type="active site" description="Proton acceptor" evidence="7">
    <location>
        <position position="142"/>
    </location>
</feature>
<evidence type="ECO:0000256" key="1">
    <source>
        <dbReference type="ARBA" id="ARBA00007164"/>
    </source>
</evidence>
<evidence type="ECO:0000256" key="6">
    <source>
        <dbReference type="ARBA" id="ARBA00023316"/>
    </source>
</evidence>
<dbReference type="Pfam" id="PF00768">
    <property type="entry name" value="Peptidase_S11"/>
    <property type="match status" value="1"/>
</dbReference>
<keyword evidence="4" id="KW-0133">Cell shape</keyword>
<dbReference type="GO" id="GO:0071555">
    <property type="term" value="P:cell wall organization"/>
    <property type="evidence" value="ECO:0007669"/>
    <property type="project" value="UniProtKB-KW"/>
</dbReference>
<evidence type="ECO:0000259" key="10">
    <source>
        <dbReference type="Pfam" id="PF00768"/>
    </source>
</evidence>
<gene>
    <name evidence="11" type="ORF">COV49_01715</name>
</gene>
<evidence type="ECO:0000256" key="4">
    <source>
        <dbReference type="ARBA" id="ARBA00022960"/>
    </source>
</evidence>
<dbReference type="Proteomes" id="UP000230869">
    <property type="component" value="Unassembled WGS sequence"/>
</dbReference>
<dbReference type="InterPro" id="IPR018044">
    <property type="entry name" value="Peptidase_S11"/>
</dbReference>
<proteinExistence type="inferred from homology"/>
<dbReference type="SUPFAM" id="SSF56601">
    <property type="entry name" value="beta-lactamase/transpeptidase-like"/>
    <property type="match status" value="1"/>
</dbReference>
<evidence type="ECO:0000256" key="3">
    <source>
        <dbReference type="ARBA" id="ARBA00022801"/>
    </source>
</evidence>
<dbReference type="InterPro" id="IPR012338">
    <property type="entry name" value="Beta-lactam/transpept-like"/>
</dbReference>
<keyword evidence="3" id="KW-0378">Hydrolase</keyword>
<keyword evidence="6" id="KW-0961">Cell wall biogenesis/degradation</keyword>
<dbReference type="GO" id="GO:0009252">
    <property type="term" value="P:peptidoglycan biosynthetic process"/>
    <property type="evidence" value="ECO:0007669"/>
    <property type="project" value="UniProtKB-KW"/>
</dbReference>
<evidence type="ECO:0000313" key="11">
    <source>
        <dbReference type="EMBL" id="PIR13573.1"/>
    </source>
</evidence>
<comment type="similarity">
    <text evidence="1 9">Belongs to the peptidase S11 family.</text>
</comment>
<evidence type="ECO:0000256" key="8">
    <source>
        <dbReference type="PIRSR" id="PIRSR618044-2"/>
    </source>
</evidence>
<dbReference type="EMBL" id="PCWW01000029">
    <property type="protein sequence ID" value="PIR13573.1"/>
    <property type="molecule type" value="Genomic_DNA"/>
</dbReference>
<organism evidence="11 12">
    <name type="scientific">Candidatus Falkowbacteria bacterium CG11_big_fil_rev_8_21_14_0_20_39_10</name>
    <dbReference type="NCBI Taxonomy" id="1974570"/>
    <lineage>
        <taxon>Bacteria</taxon>
        <taxon>Candidatus Falkowiibacteriota</taxon>
    </lineage>
</organism>
<sequence length="356" mass="38936">MLIRGSIVIFLSGLVIGFTVFSIKDSSISVASLVSSDFAQADSSEAGQVLGIQEVSQMVNQASNNLKSASSPITSAVYPQDHNLPENKDKTIKIQAKINEESLDSFDYAVEAKAAAALDSKNNIFLFQQDADEVRSIASITKLMTALVFLDNNPGWEEVYIIKDEDRRLGGKIYLFTGEEVKVRHLFNLGLVASANTATVALVSSTGLSEAEFVAKMNDKARQLRLEKTHFDDPVGLSNYNVSTAKEIAILARAALAKEDISQATLNENYKFTTESGKAKSAPTTDYLLEHFPQNGIKIIGGKTGRTEAAGYCFVGEFSDHFGNRIISVVLGGDDNNSRFEETKKLVGWVYDSYRW</sequence>
<dbReference type="GO" id="GO:0009002">
    <property type="term" value="F:serine-type D-Ala-D-Ala carboxypeptidase activity"/>
    <property type="evidence" value="ECO:0007669"/>
    <property type="project" value="InterPro"/>
</dbReference>
<feature type="active site" description="Acyl-ester intermediate" evidence="7">
    <location>
        <position position="139"/>
    </location>
</feature>
<evidence type="ECO:0000256" key="7">
    <source>
        <dbReference type="PIRSR" id="PIRSR618044-1"/>
    </source>
</evidence>
<accession>A0A2M6K9L4</accession>
<dbReference type="PANTHER" id="PTHR21581">
    <property type="entry name" value="D-ALANYL-D-ALANINE CARBOXYPEPTIDASE"/>
    <property type="match status" value="1"/>
</dbReference>
<dbReference type="AlphaFoldDB" id="A0A2M6K9L4"/>
<feature type="active site" evidence="7">
    <location>
        <position position="194"/>
    </location>
</feature>